<evidence type="ECO:0000259" key="2">
    <source>
        <dbReference type="Pfam" id="PF15978"/>
    </source>
</evidence>
<organism evidence="3 4">
    <name type="scientific">Pseudomonas cerasi</name>
    <dbReference type="NCBI Taxonomy" id="1583341"/>
    <lineage>
        <taxon>Bacteria</taxon>
        <taxon>Pseudomonadati</taxon>
        <taxon>Pseudomonadota</taxon>
        <taxon>Gammaproteobacteria</taxon>
        <taxon>Pseudomonadales</taxon>
        <taxon>Pseudomonadaceae</taxon>
        <taxon>Pseudomonas</taxon>
    </lineage>
</organism>
<feature type="domain" description="TniQ" evidence="1">
    <location>
        <begin position="17"/>
        <end position="167"/>
    </location>
</feature>
<evidence type="ECO:0000313" key="4">
    <source>
        <dbReference type="Proteomes" id="UP000239025"/>
    </source>
</evidence>
<protein>
    <submittedName>
        <fullName evidence="3">Uncharacterized protein</fullName>
    </submittedName>
</protein>
<dbReference type="Pfam" id="PF15978">
    <property type="entry name" value="TnsD"/>
    <property type="match status" value="1"/>
</dbReference>
<dbReference type="Proteomes" id="UP000239025">
    <property type="component" value="Chromosome 1"/>
</dbReference>
<evidence type="ECO:0000313" key="3">
    <source>
        <dbReference type="EMBL" id="SOS24414.1"/>
    </source>
</evidence>
<evidence type="ECO:0000259" key="1">
    <source>
        <dbReference type="Pfam" id="PF06527"/>
    </source>
</evidence>
<accession>A0A193SYN1</accession>
<proteinExistence type="predicted"/>
<reference evidence="4" key="1">
    <citation type="submission" date="2017-11" db="EMBL/GenBank/DDBJ databases">
        <authorList>
            <person name="Blom J."/>
        </authorList>
    </citation>
    <scope>NUCLEOTIDE SEQUENCE [LARGE SCALE GENOMIC DNA]</scope>
</reference>
<gene>
    <name evidence="3" type="ORF">PL963_05329</name>
</gene>
<dbReference type="InterPro" id="IPR032750">
    <property type="entry name" value="TnsD_C"/>
</dbReference>
<dbReference type="RefSeq" id="WP_024669698.1">
    <property type="nucleotide sequence ID" value="NZ_LT222319.1"/>
</dbReference>
<dbReference type="EMBL" id="LT963395">
    <property type="protein sequence ID" value="SOS24414.1"/>
    <property type="molecule type" value="Genomic_DNA"/>
</dbReference>
<feature type="domain" description="Transposon Tn7 transposition protein TnsD C-terminal" evidence="2">
    <location>
        <begin position="326"/>
        <end position="472"/>
    </location>
</feature>
<sequence>MSTFFDTAPCTPLVNWLPDETLFSLCSRQHVCSGNWLSVTTSRQLFGLSQRCIKHDLAYGLDAFEQRTRGFWGTADSILTTRTILPFFAPFQSQATMQSAVATLKGNHLGSLKYRLGLVTGGFGAEHPLKVCNECLEEDIRVTGIPYWRLAHQYPGVLLCPVHGSFLCEVIHNRHWCERFSWGLPSKATLAPSIIEEPKDNEIALLTGLAQGVLALAALGFQIWFDPLAVSLTYRRHLVTDGSFIGHVSRVRRFHPFERLPASDEDAMSFIKLMTRKPRRRYHPLKHLLMITWLFGTVKSFTECYFEVISSLQSRNAVTEPRTSDAIQPDSLITKGEPRPKKLKTSIRNQVMEALAQGTSKQIVCTEFSITVSTVNKLLRMESSLKVAWQNAQFRQQLDAMRSLWAKISDLHAGSGIKALRALSPATYAWLYRNDRDWLMAQHCIKNSAHARIIRPVDWEGRDIRLRGLVESSLYSFYSVGPQCVPLSKSLLFSLVPILASSLESSRHYSCTRAYIAGLLRKK</sequence>
<keyword evidence="4" id="KW-1185">Reference proteome</keyword>
<dbReference type="AlphaFoldDB" id="A0A193SYN1"/>
<dbReference type="InterPro" id="IPR009492">
    <property type="entry name" value="TniQ"/>
</dbReference>
<dbReference type="Pfam" id="PF06527">
    <property type="entry name" value="TniQ"/>
    <property type="match status" value="1"/>
</dbReference>
<name>A0A193SYN1_9PSED</name>